<evidence type="ECO:0000313" key="6">
    <source>
        <dbReference type="Proteomes" id="UP001167871"/>
    </source>
</evidence>
<name>A0ABT7X5Z8_9BACE</name>
<evidence type="ECO:0000256" key="2">
    <source>
        <dbReference type="ARBA" id="ARBA00023125"/>
    </source>
</evidence>
<dbReference type="SMART" id="SM00342">
    <property type="entry name" value="HTH_ARAC"/>
    <property type="match status" value="1"/>
</dbReference>
<organism evidence="5 6">
    <name type="scientific">Bacteroides gallinaceum</name>
    <dbReference type="NCBI Taxonomy" id="1462571"/>
    <lineage>
        <taxon>Bacteria</taxon>
        <taxon>Pseudomonadati</taxon>
        <taxon>Bacteroidota</taxon>
        <taxon>Bacteroidia</taxon>
        <taxon>Bacteroidales</taxon>
        <taxon>Bacteroidaceae</taxon>
        <taxon>Bacteroides</taxon>
    </lineage>
</organism>
<dbReference type="EMBL" id="JAUEII010000017">
    <property type="protein sequence ID" value="MDN0049509.1"/>
    <property type="molecule type" value="Genomic_DNA"/>
</dbReference>
<keyword evidence="3" id="KW-0804">Transcription</keyword>
<dbReference type="InterPro" id="IPR009057">
    <property type="entry name" value="Homeodomain-like_sf"/>
</dbReference>
<evidence type="ECO:0000256" key="1">
    <source>
        <dbReference type="ARBA" id="ARBA00023015"/>
    </source>
</evidence>
<gene>
    <name evidence="5" type="ORF">QVO10_08940</name>
</gene>
<feature type="domain" description="HTH araC/xylS-type" evidence="4">
    <location>
        <begin position="219"/>
        <end position="296"/>
    </location>
</feature>
<dbReference type="Gene3D" id="1.10.10.60">
    <property type="entry name" value="Homeodomain-like"/>
    <property type="match status" value="1"/>
</dbReference>
<keyword evidence="6" id="KW-1185">Reference proteome</keyword>
<reference evidence="5" key="2">
    <citation type="submission" date="2024-05" db="EMBL/GenBank/DDBJ databases">
        <title>Identification and characterization of horizontal gene transfer across gut microbiota members of farm animals based on homology search.</title>
        <authorList>
            <person name="Schwarzerova J."/>
            <person name="Nykrynova M."/>
            <person name="Jureckova K."/>
            <person name="Cejkova D."/>
            <person name="Rychlik I."/>
        </authorList>
    </citation>
    <scope>NUCLEOTIDE SEQUENCE</scope>
    <source>
        <strain evidence="5">84_SSukc20</strain>
    </source>
</reference>
<dbReference type="PANTHER" id="PTHR43280">
    <property type="entry name" value="ARAC-FAMILY TRANSCRIPTIONAL REGULATOR"/>
    <property type="match status" value="1"/>
</dbReference>
<dbReference type="PANTHER" id="PTHR43280:SF32">
    <property type="entry name" value="TRANSCRIPTIONAL REGULATORY PROTEIN"/>
    <property type="match status" value="1"/>
</dbReference>
<dbReference type="Pfam" id="PF12833">
    <property type="entry name" value="HTH_18"/>
    <property type="match status" value="1"/>
</dbReference>
<reference evidence="5" key="1">
    <citation type="submission" date="2023-06" db="EMBL/GenBank/DDBJ databases">
        <authorList>
            <person name="Zeman M."/>
            <person name="Kubasova T."/>
            <person name="Jahodarova E."/>
            <person name="Nykrynova M."/>
            <person name="Rychlik I."/>
        </authorList>
    </citation>
    <scope>NUCLEOTIDE SEQUENCE</scope>
    <source>
        <strain evidence="5">84_SSukc20</strain>
    </source>
</reference>
<keyword evidence="1" id="KW-0805">Transcription regulation</keyword>
<evidence type="ECO:0000313" key="5">
    <source>
        <dbReference type="EMBL" id="MDN0049509.1"/>
    </source>
</evidence>
<evidence type="ECO:0000259" key="4">
    <source>
        <dbReference type="PROSITE" id="PS01124"/>
    </source>
</evidence>
<dbReference type="PROSITE" id="PS01124">
    <property type="entry name" value="HTH_ARAC_FAMILY_2"/>
    <property type="match status" value="1"/>
</dbReference>
<dbReference type="InterPro" id="IPR018060">
    <property type="entry name" value="HTH_AraC"/>
</dbReference>
<dbReference type="Proteomes" id="UP001167871">
    <property type="component" value="Unassembled WGS sequence"/>
</dbReference>
<comment type="caution">
    <text evidence="5">The sequence shown here is derived from an EMBL/GenBank/DDBJ whole genome shotgun (WGS) entry which is preliminary data.</text>
</comment>
<evidence type="ECO:0000256" key="3">
    <source>
        <dbReference type="ARBA" id="ARBA00023163"/>
    </source>
</evidence>
<proteinExistence type="predicted"/>
<sequence>MPKILNAKTVHDYNAYVGHADQHPLVSVIDYAALPPIRHSRTRFSVYALFLRDDCLEDLTYGCSKYDYREGTLICVSPGQIGGVEDNGEVFRIEGWALLFSPELLHGTPLAARMKEFTFFAYQVNEALHMTAEERATLIALMKQIQEELCRHPDVHQRTILVAYIELILNFCLRFYERQFATRKSSNHDVLARFETLLHDYYKEGRHLSGGLPGVGWCAEQLCMSANYFGDLVKRETGQTAGEHIRRMVIDLAKEQLMDGQPVSTVAYDLGFDYPQHMTRLFKKEVGCTPNEYRMQV</sequence>
<keyword evidence="2" id="KW-0238">DNA-binding</keyword>
<accession>A0ABT7X5Z8</accession>
<protein>
    <submittedName>
        <fullName evidence="5">Helix-turn-helix domain-containing protein</fullName>
    </submittedName>
</protein>
<dbReference type="SUPFAM" id="SSF46689">
    <property type="entry name" value="Homeodomain-like"/>
    <property type="match status" value="1"/>
</dbReference>